<evidence type="ECO:0000256" key="2">
    <source>
        <dbReference type="ARBA" id="ARBA00022982"/>
    </source>
</evidence>
<protein>
    <submittedName>
        <fullName evidence="6">Thioredoxin</fullName>
    </submittedName>
</protein>
<dbReference type="EMBL" id="MCFE01000127">
    <property type="protein sequence ID" value="ORX97720.1"/>
    <property type="molecule type" value="Genomic_DNA"/>
</dbReference>
<keyword evidence="4" id="KW-0676">Redox-active center</keyword>
<evidence type="ECO:0000313" key="6">
    <source>
        <dbReference type="EMBL" id="ORX97720.1"/>
    </source>
</evidence>
<dbReference type="Proteomes" id="UP000193498">
    <property type="component" value="Unassembled WGS sequence"/>
</dbReference>
<evidence type="ECO:0000256" key="3">
    <source>
        <dbReference type="ARBA" id="ARBA00023157"/>
    </source>
</evidence>
<evidence type="ECO:0000259" key="5">
    <source>
        <dbReference type="PROSITE" id="PS51352"/>
    </source>
</evidence>
<dbReference type="PRINTS" id="PR00421">
    <property type="entry name" value="THIOREDOXIN"/>
</dbReference>
<evidence type="ECO:0000313" key="7">
    <source>
        <dbReference type="Proteomes" id="UP000193498"/>
    </source>
</evidence>
<name>A0A1Y1YI61_9FUNG</name>
<dbReference type="InterPro" id="IPR013766">
    <property type="entry name" value="Thioredoxin_domain"/>
</dbReference>
<dbReference type="STRING" id="1314790.A0A1Y1YI61"/>
<dbReference type="PANTHER" id="PTHR45663:SF11">
    <property type="entry name" value="GEO12009P1"/>
    <property type="match status" value="1"/>
</dbReference>
<keyword evidence="1" id="KW-0813">Transport</keyword>
<dbReference type="CDD" id="cd02947">
    <property type="entry name" value="TRX_family"/>
    <property type="match status" value="1"/>
</dbReference>
<dbReference type="PROSITE" id="PS00194">
    <property type="entry name" value="THIOREDOXIN_1"/>
    <property type="match status" value="1"/>
</dbReference>
<evidence type="ECO:0000256" key="4">
    <source>
        <dbReference type="ARBA" id="ARBA00023284"/>
    </source>
</evidence>
<keyword evidence="3" id="KW-1015">Disulfide bond</keyword>
<dbReference type="NCBIfam" id="TIGR01068">
    <property type="entry name" value="thioredoxin"/>
    <property type="match status" value="1"/>
</dbReference>
<dbReference type="InterPro" id="IPR036249">
    <property type="entry name" value="Thioredoxin-like_sf"/>
</dbReference>
<feature type="non-terminal residue" evidence="6">
    <location>
        <position position="1"/>
    </location>
</feature>
<dbReference type="AlphaFoldDB" id="A0A1Y1YI61"/>
<dbReference type="Gene3D" id="3.40.30.10">
    <property type="entry name" value="Glutaredoxin"/>
    <property type="match status" value="1"/>
</dbReference>
<dbReference type="GO" id="GO:0015035">
    <property type="term" value="F:protein-disulfide reductase activity"/>
    <property type="evidence" value="ECO:0007669"/>
    <property type="project" value="InterPro"/>
</dbReference>
<proteinExistence type="predicted"/>
<evidence type="ECO:0000256" key="1">
    <source>
        <dbReference type="ARBA" id="ARBA00022448"/>
    </source>
</evidence>
<dbReference type="PROSITE" id="PS51352">
    <property type="entry name" value="THIOREDOXIN_2"/>
    <property type="match status" value="1"/>
</dbReference>
<comment type="caution">
    <text evidence="6">The sequence shown here is derived from an EMBL/GenBank/DDBJ whole genome shotgun (WGS) entry which is preliminary data.</text>
</comment>
<dbReference type="GO" id="GO:0005737">
    <property type="term" value="C:cytoplasm"/>
    <property type="evidence" value="ECO:0007669"/>
    <property type="project" value="TreeGrafter"/>
</dbReference>
<dbReference type="Pfam" id="PF00085">
    <property type="entry name" value="Thioredoxin"/>
    <property type="match status" value="1"/>
</dbReference>
<sequence length="142" mass="15600">MSFLRVATRSLARTTVPRGISVASFHSSSLVRDGKILEATQENFVELVENSKSPVVVDFYASWCGPCRMLAPILKKSVEKNGKIDLVKLDVDAANEIAAKYEIASLPTVATIYKGAVVSKFVGMRDQKFIDQYVEEAASLKQ</sequence>
<dbReference type="PANTHER" id="PTHR45663">
    <property type="entry name" value="GEO12009P1"/>
    <property type="match status" value="1"/>
</dbReference>
<dbReference type="InterPro" id="IPR017937">
    <property type="entry name" value="Thioredoxin_CS"/>
</dbReference>
<keyword evidence="2" id="KW-0249">Electron transport</keyword>
<dbReference type="SUPFAM" id="SSF52833">
    <property type="entry name" value="Thioredoxin-like"/>
    <property type="match status" value="1"/>
</dbReference>
<reference evidence="6 7" key="1">
    <citation type="submission" date="2016-07" db="EMBL/GenBank/DDBJ databases">
        <title>Pervasive Adenine N6-methylation of Active Genes in Fungi.</title>
        <authorList>
            <consortium name="DOE Joint Genome Institute"/>
            <person name="Mondo S.J."/>
            <person name="Dannebaum R.O."/>
            <person name="Kuo R.C."/>
            <person name="Labutti K."/>
            <person name="Haridas S."/>
            <person name="Kuo A."/>
            <person name="Salamov A."/>
            <person name="Ahrendt S.R."/>
            <person name="Lipzen A."/>
            <person name="Sullivan W."/>
            <person name="Andreopoulos W.B."/>
            <person name="Clum A."/>
            <person name="Lindquist E."/>
            <person name="Daum C."/>
            <person name="Ramamoorthy G.K."/>
            <person name="Gryganskyi A."/>
            <person name="Culley D."/>
            <person name="Magnuson J.K."/>
            <person name="James T.Y."/>
            <person name="O'Malley M.A."/>
            <person name="Stajich J.E."/>
            <person name="Spatafora J.W."/>
            <person name="Visel A."/>
            <person name="Grigoriev I.V."/>
        </authorList>
    </citation>
    <scope>NUCLEOTIDE SEQUENCE [LARGE SCALE GENOMIC DNA]</scope>
    <source>
        <strain evidence="6 7">CBS 931.73</strain>
    </source>
</reference>
<dbReference type="InParanoid" id="A0A1Y1YI61"/>
<keyword evidence="7" id="KW-1185">Reference proteome</keyword>
<feature type="domain" description="Thioredoxin" evidence="5">
    <location>
        <begin position="16"/>
        <end position="139"/>
    </location>
</feature>
<gene>
    <name evidence="6" type="ORF">K493DRAFT_281020</name>
</gene>
<dbReference type="OrthoDB" id="2121326at2759"/>
<accession>A0A1Y1YI61</accession>
<dbReference type="InterPro" id="IPR005746">
    <property type="entry name" value="Thioredoxin"/>
</dbReference>
<dbReference type="FunFam" id="3.40.30.10:FF:000001">
    <property type="entry name" value="Thioredoxin"/>
    <property type="match status" value="1"/>
</dbReference>
<organism evidence="6 7">
    <name type="scientific">Basidiobolus meristosporus CBS 931.73</name>
    <dbReference type="NCBI Taxonomy" id="1314790"/>
    <lineage>
        <taxon>Eukaryota</taxon>
        <taxon>Fungi</taxon>
        <taxon>Fungi incertae sedis</taxon>
        <taxon>Zoopagomycota</taxon>
        <taxon>Entomophthoromycotina</taxon>
        <taxon>Basidiobolomycetes</taxon>
        <taxon>Basidiobolales</taxon>
        <taxon>Basidiobolaceae</taxon>
        <taxon>Basidiobolus</taxon>
    </lineage>
</organism>